<dbReference type="InterPro" id="IPR029063">
    <property type="entry name" value="SAM-dependent_MTases_sf"/>
</dbReference>
<accession>A0ABT2H1Z2</accession>
<gene>
    <name evidence="4" type="ORF">N1032_09280</name>
</gene>
<keyword evidence="1 4" id="KW-0489">Methyltransferase</keyword>
<evidence type="ECO:0000256" key="2">
    <source>
        <dbReference type="ARBA" id="ARBA00022679"/>
    </source>
</evidence>
<evidence type="ECO:0000313" key="5">
    <source>
        <dbReference type="Proteomes" id="UP001165586"/>
    </source>
</evidence>
<dbReference type="PANTHER" id="PTHR43464">
    <property type="entry name" value="METHYLTRANSFERASE"/>
    <property type="match status" value="1"/>
</dbReference>
<dbReference type="GO" id="GO:0032259">
    <property type="term" value="P:methylation"/>
    <property type="evidence" value="ECO:0007669"/>
    <property type="project" value="UniProtKB-KW"/>
</dbReference>
<dbReference type="Gene3D" id="3.40.50.150">
    <property type="entry name" value="Vaccinia Virus protein VP39"/>
    <property type="match status" value="1"/>
</dbReference>
<reference evidence="4" key="1">
    <citation type="submission" date="2022-08" db="EMBL/GenBank/DDBJ databases">
        <authorList>
            <person name="Deng Y."/>
            <person name="Han X.-F."/>
            <person name="Zhang Y.-Q."/>
        </authorList>
    </citation>
    <scope>NUCLEOTIDE SEQUENCE</scope>
    <source>
        <strain evidence="4">CPCC 203386</strain>
    </source>
</reference>
<dbReference type="Proteomes" id="UP001165586">
    <property type="component" value="Unassembled WGS sequence"/>
</dbReference>
<protein>
    <submittedName>
        <fullName evidence="4">Class I SAM-dependent methyltransferase</fullName>
    </submittedName>
</protein>
<organism evidence="4 5">
    <name type="scientific">Herbiconiux daphne</name>
    <dbReference type="NCBI Taxonomy" id="2970914"/>
    <lineage>
        <taxon>Bacteria</taxon>
        <taxon>Bacillati</taxon>
        <taxon>Actinomycetota</taxon>
        <taxon>Actinomycetes</taxon>
        <taxon>Micrococcales</taxon>
        <taxon>Microbacteriaceae</taxon>
        <taxon>Herbiconiux</taxon>
    </lineage>
</organism>
<keyword evidence="3" id="KW-0949">S-adenosyl-L-methionine</keyword>
<dbReference type="EMBL" id="JANLCJ010000003">
    <property type="protein sequence ID" value="MCS5733927.1"/>
    <property type="molecule type" value="Genomic_DNA"/>
</dbReference>
<dbReference type="NCBIfam" id="NF004851">
    <property type="entry name" value="PRK06202.1"/>
    <property type="match status" value="1"/>
</dbReference>
<comment type="caution">
    <text evidence="4">The sequence shown here is derived from an EMBL/GenBank/DDBJ whole genome shotgun (WGS) entry which is preliminary data.</text>
</comment>
<dbReference type="RefSeq" id="WP_259538780.1">
    <property type="nucleotide sequence ID" value="NZ_JANLCJ010000003.1"/>
</dbReference>
<sequence length="242" mass="26736">MLRKRAVDARELMDDPRCDPELLDRTYEQFRLVNSVVSGWHSTYRARIRPLLQPDVPATLLDIGCGGGDVARALAAWAARDGLPLQVTAIDPDPRALDFAARTPNPDGVLFRQLESSELVDAAARFDFVISNHVLHHLDAQQLADLMIDSELLCRGLAIHSDIRRSAWAYAGFSVGTLPFFHRSFIRVDGLTSIRRSYTTAELRVAARRGWTVEALPPFRNLLMYAASNAASAALGEPDADA</sequence>
<name>A0ABT2H1Z2_9MICO</name>
<dbReference type="SUPFAM" id="SSF53335">
    <property type="entry name" value="S-adenosyl-L-methionine-dependent methyltransferases"/>
    <property type="match status" value="1"/>
</dbReference>
<evidence type="ECO:0000256" key="3">
    <source>
        <dbReference type="ARBA" id="ARBA00022691"/>
    </source>
</evidence>
<dbReference type="PANTHER" id="PTHR43464:SF19">
    <property type="entry name" value="UBIQUINONE BIOSYNTHESIS O-METHYLTRANSFERASE, MITOCHONDRIAL"/>
    <property type="match status" value="1"/>
</dbReference>
<proteinExistence type="predicted"/>
<evidence type="ECO:0000256" key="1">
    <source>
        <dbReference type="ARBA" id="ARBA00022603"/>
    </source>
</evidence>
<keyword evidence="5" id="KW-1185">Reference proteome</keyword>
<evidence type="ECO:0000313" key="4">
    <source>
        <dbReference type="EMBL" id="MCS5733927.1"/>
    </source>
</evidence>
<dbReference type="CDD" id="cd02440">
    <property type="entry name" value="AdoMet_MTases"/>
    <property type="match status" value="1"/>
</dbReference>
<dbReference type="Pfam" id="PF13489">
    <property type="entry name" value="Methyltransf_23"/>
    <property type="match status" value="1"/>
</dbReference>
<dbReference type="GO" id="GO:0008168">
    <property type="term" value="F:methyltransferase activity"/>
    <property type="evidence" value="ECO:0007669"/>
    <property type="project" value="UniProtKB-KW"/>
</dbReference>
<keyword evidence="2" id="KW-0808">Transferase</keyword>